<protein>
    <submittedName>
        <fullName evidence="2">Uncharacterized protein</fullName>
    </submittedName>
</protein>
<name>A0AC34FKF6_9BILA</name>
<reference evidence="2" key="1">
    <citation type="submission" date="2022-11" db="UniProtKB">
        <authorList>
            <consortium name="WormBaseParasite"/>
        </authorList>
    </citation>
    <scope>IDENTIFICATION</scope>
</reference>
<dbReference type="Proteomes" id="UP000887579">
    <property type="component" value="Unplaced"/>
</dbReference>
<dbReference type="WBParaSite" id="ES5_v2.g17580.t1">
    <property type="protein sequence ID" value="ES5_v2.g17580.t1"/>
    <property type="gene ID" value="ES5_v2.g17580"/>
</dbReference>
<evidence type="ECO:0000313" key="1">
    <source>
        <dbReference type="Proteomes" id="UP000887579"/>
    </source>
</evidence>
<organism evidence="1 2">
    <name type="scientific">Panagrolaimus sp. ES5</name>
    <dbReference type="NCBI Taxonomy" id="591445"/>
    <lineage>
        <taxon>Eukaryota</taxon>
        <taxon>Metazoa</taxon>
        <taxon>Ecdysozoa</taxon>
        <taxon>Nematoda</taxon>
        <taxon>Chromadorea</taxon>
        <taxon>Rhabditida</taxon>
        <taxon>Tylenchina</taxon>
        <taxon>Panagrolaimomorpha</taxon>
        <taxon>Panagrolaimoidea</taxon>
        <taxon>Panagrolaimidae</taxon>
        <taxon>Panagrolaimus</taxon>
    </lineage>
</organism>
<accession>A0AC34FKF6</accession>
<evidence type="ECO:0000313" key="2">
    <source>
        <dbReference type="WBParaSite" id="ES5_v2.g17580.t1"/>
    </source>
</evidence>
<sequence>MNGRLSSSSRKSGVYMPPLVKDWEKDVVYLVQIPRAGAIPSVSPYCMKLETWLRMANIPYRNVSNEFSYVSHKGQVPFVELNGRQYADTNHIITDLTKTFNVQLDNHLSEKEWADMQAYHCLVENAILWVNFYYRAINNNYLATNDGIMAHFSGFKKFWFKNVVMGQRKKALKKKCDAIGIGKDTPYEVETVGKKWLTALSIFLDEKKFMMGDTPTTVDATTFATLCQFYYLPVNADLKNLIEEKRNLIDYIRNMREEFWPDWGECTTTLSLQTKPKQKEID</sequence>
<proteinExistence type="predicted"/>